<reference evidence="1 2" key="1">
    <citation type="journal article" date="2015" name="Genome Announc.">
        <title>Expanding the biotechnology potential of lactobacilli through comparative genomics of 213 strains and associated genera.</title>
        <authorList>
            <person name="Sun Z."/>
            <person name="Harris H.M."/>
            <person name="McCann A."/>
            <person name="Guo C."/>
            <person name="Argimon S."/>
            <person name="Zhang W."/>
            <person name="Yang X."/>
            <person name="Jeffery I.B."/>
            <person name="Cooney J.C."/>
            <person name="Kagawa T.F."/>
            <person name="Liu W."/>
            <person name="Song Y."/>
            <person name="Salvetti E."/>
            <person name="Wrobel A."/>
            <person name="Rasinkangas P."/>
            <person name="Parkhill J."/>
            <person name="Rea M.C."/>
            <person name="O'Sullivan O."/>
            <person name="Ritari J."/>
            <person name="Douillard F.P."/>
            <person name="Paul Ross R."/>
            <person name="Yang R."/>
            <person name="Briner A.E."/>
            <person name="Felis G.E."/>
            <person name="de Vos W.M."/>
            <person name="Barrangou R."/>
            <person name="Klaenhammer T.R."/>
            <person name="Caufield P.W."/>
            <person name="Cui Y."/>
            <person name="Zhang H."/>
            <person name="O'Toole P.W."/>
        </authorList>
    </citation>
    <scope>NUCLEOTIDE SEQUENCE [LARGE SCALE GENOMIC DNA]</scope>
    <source>
        <strain evidence="1 2">DSM 24301</strain>
    </source>
</reference>
<gene>
    <name evidence="1" type="ORF">IV56_GL002082</name>
</gene>
<dbReference type="EMBL" id="JQCE01000058">
    <property type="protein sequence ID" value="KRO15892.1"/>
    <property type="molecule type" value="Genomic_DNA"/>
</dbReference>
<organism evidence="1 2">
    <name type="scientific">Lacticaseibacillus saniviri JCM 17471 = DSM 24301</name>
    <dbReference type="NCBI Taxonomy" id="1293598"/>
    <lineage>
        <taxon>Bacteria</taxon>
        <taxon>Bacillati</taxon>
        <taxon>Bacillota</taxon>
        <taxon>Bacilli</taxon>
        <taxon>Lactobacillales</taxon>
        <taxon>Lactobacillaceae</taxon>
        <taxon>Lacticaseibacillus</taxon>
    </lineage>
</organism>
<evidence type="ECO:0000313" key="2">
    <source>
        <dbReference type="Proteomes" id="UP000050969"/>
    </source>
</evidence>
<keyword evidence="2" id="KW-1185">Reference proteome</keyword>
<proteinExistence type="predicted"/>
<dbReference type="PATRIC" id="fig|1293598.4.peg.2173"/>
<protein>
    <submittedName>
        <fullName evidence="1">Uncharacterized protein</fullName>
    </submittedName>
</protein>
<dbReference type="Proteomes" id="UP000050969">
    <property type="component" value="Unassembled WGS sequence"/>
</dbReference>
<dbReference type="OrthoDB" id="1955612at2"/>
<accession>A0A0R2MQK9</accession>
<dbReference type="STRING" id="1293598.IV56_GL002082"/>
<name>A0A0R2MQK9_9LACO</name>
<dbReference type="AlphaFoldDB" id="A0A0R2MQK9"/>
<dbReference type="RefSeq" id="WP_054777842.1">
    <property type="nucleotide sequence ID" value="NZ_BBBX01000020.1"/>
</dbReference>
<comment type="caution">
    <text evidence="1">The sequence shown here is derived from an EMBL/GenBank/DDBJ whole genome shotgun (WGS) entry which is preliminary data.</text>
</comment>
<evidence type="ECO:0000313" key="1">
    <source>
        <dbReference type="EMBL" id="KRO15892.1"/>
    </source>
</evidence>
<sequence>MRKETFGATKQVLGTIANKVALGVVLGGTGVPADATGRKIIPAGTPVGGDNSALADEQAVLVVSNNDKAQGVLEHDVDVTSGQGNGTLIVNGYINENRLPDGVVITDEAKTALNGKVTFFKRNK</sequence>